<reference evidence="2 3" key="1">
    <citation type="submission" date="2022-06" db="EMBL/GenBank/DDBJ databases">
        <title>Sequencing the genomes of 1000 actinobacteria strains.</title>
        <authorList>
            <person name="Klenk H.-P."/>
        </authorList>
    </citation>
    <scope>NUCLEOTIDE SEQUENCE [LARGE SCALE GENOMIC DNA]</scope>
    <source>
        <strain evidence="2 3">DSM 41656</strain>
    </source>
</reference>
<feature type="region of interest" description="Disordered" evidence="1">
    <location>
        <begin position="54"/>
        <end position="165"/>
    </location>
</feature>
<feature type="compositionally biased region" description="Basic and acidic residues" evidence="1">
    <location>
        <begin position="123"/>
        <end position="144"/>
    </location>
</feature>
<dbReference type="Proteomes" id="UP001206483">
    <property type="component" value="Unassembled WGS sequence"/>
</dbReference>
<accession>A0ABT1J0C5</accession>
<protein>
    <recommendedName>
        <fullName evidence="4">Transposase</fullName>
    </recommendedName>
</protein>
<proteinExistence type="predicted"/>
<comment type="caution">
    <text evidence="2">The sequence shown here is derived from an EMBL/GenBank/DDBJ whole genome shotgun (WGS) entry which is preliminary data.</text>
</comment>
<feature type="region of interest" description="Disordered" evidence="1">
    <location>
        <begin position="1"/>
        <end position="29"/>
    </location>
</feature>
<evidence type="ECO:0000313" key="2">
    <source>
        <dbReference type="EMBL" id="MCP2310875.1"/>
    </source>
</evidence>
<dbReference type="EMBL" id="JAMZDX010000004">
    <property type="protein sequence ID" value="MCP2310875.1"/>
    <property type="molecule type" value="Genomic_DNA"/>
</dbReference>
<keyword evidence="3" id="KW-1185">Reference proteome</keyword>
<organism evidence="2 3">
    <name type="scientific">Kitasatospora paracochleata</name>
    <dbReference type="NCBI Taxonomy" id="58354"/>
    <lineage>
        <taxon>Bacteria</taxon>
        <taxon>Bacillati</taxon>
        <taxon>Actinomycetota</taxon>
        <taxon>Actinomycetes</taxon>
        <taxon>Kitasatosporales</taxon>
        <taxon>Streptomycetaceae</taxon>
        <taxon>Kitasatospora</taxon>
    </lineage>
</organism>
<gene>
    <name evidence="2" type="ORF">FHR36_004038</name>
</gene>
<evidence type="ECO:0000256" key="1">
    <source>
        <dbReference type="SAM" id="MobiDB-lite"/>
    </source>
</evidence>
<evidence type="ECO:0008006" key="4">
    <source>
        <dbReference type="Google" id="ProtNLM"/>
    </source>
</evidence>
<name>A0ABT1J0C5_9ACTN</name>
<sequence length="510" mass="52348">MRSSHEGALPSWTARAGCDRRGGQVGNPVTCSRAALPAVHRRNQGRHAGVRLRRQSGHLLRRRGDGRQHPASLRVAEGCRPVGASAPGGAVESSHPSGPGPGPGGLRPGPGPASRARGQRCRLRADGLLRDQDPDQPGTHRDPRGPSPAGRWPARRGVPHGSGLGVHRWVVDSTIARLHGFRRLRIRWERRDDIHEAFLGLATCLITHRHVQRLGTQSVWTAQQQHAPGAPIPAGPGRTHLPPCHRHARAECCRRWVRRLRGTPCDQTDGGLPSWSSAGTSGGSGLPQDLFDLWGVGGQWVGLCETPGRGSGVADTRVMHSALVVRMRIWPGGQLVGSGMGKLVGRGPGPAGVDLVAVGLVLCLVAEGVGCVGGADVSAAGVALASVGDGAGVGESDGSVDWLEVGGAAADVGLGAGAGGVAGVPPSSATPAMAASTRTPAPASRACAGFGCGRVAVVRPSASPRSFMVCTLVAVRRVDRVIVAPCAAIAPRPGVGAISSTVPGRPRPGP</sequence>
<evidence type="ECO:0000313" key="3">
    <source>
        <dbReference type="Proteomes" id="UP001206483"/>
    </source>
</evidence>